<organism evidence="2 3">
    <name type="scientific">Butyricicoccus pullicaecorum 1.2</name>
    <dbReference type="NCBI Taxonomy" id="1203606"/>
    <lineage>
        <taxon>Bacteria</taxon>
        <taxon>Bacillati</taxon>
        <taxon>Bacillota</taxon>
        <taxon>Clostridia</taxon>
        <taxon>Eubacteriales</taxon>
        <taxon>Butyricicoccaceae</taxon>
        <taxon>Butyricicoccus</taxon>
    </lineage>
</organism>
<keyword evidence="1" id="KW-0472">Membrane</keyword>
<evidence type="ECO:0000313" key="3">
    <source>
        <dbReference type="Proteomes" id="UP000013981"/>
    </source>
</evidence>
<dbReference type="EMBL" id="AQOB01000004">
    <property type="protein sequence ID" value="EOQ38771.1"/>
    <property type="molecule type" value="Genomic_DNA"/>
</dbReference>
<name>R8W2K3_9FIRM</name>
<keyword evidence="3" id="KW-1185">Reference proteome</keyword>
<accession>R8W2K3</accession>
<reference evidence="2 3" key="1">
    <citation type="submission" date="2013-01" db="EMBL/GenBank/DDBJ databases">
        <title>The Genome Sequence of Butyricicoccus pullicaecorum 1.2.</title>
        <authorList>
            <consortium name="The Broad Institute Genome Sequencing Platform"/>
            <person name="Earl A."/>
            <person name="Ward D."/>
            <person name="Feldgarden M."/>
            <person name="Gevers D."/>
            <person name="Van Immerseel F."/>
            <person name="Eeckhaut V."/>
            <person name="Walker B."/>
            <person name="Young S.K."/>
            <person name="Zeng Q."/>
            <person name="Gargeya S."/>
            <person name="Fitzgerald M."/>
            <person name="Haas B."/>
            <person name="Abouelleil A."/>
            <person name="Alvarado L."/>
            <person name="Arachchi H.M."/>
            <person name="Berlin A.M."/>
            <person name="Chapman S.B."/>
            <person name="Dewar J."/>
            <person name="Goldberg J."/>
            <person name="Griggs A."/>
            <person name="Gujja S."/>
            <person name="Hansen M."/>
            <person name="Howarth C."/>
            <person name="Imamovic A."/>
            <person name="Larimer J."/>
            <person name="McCowan C."/>
            <person name="Murphy C."/>
            <person name="Neiman D."/>
            <person name="Pearson M."/>
            <person name="Priest M."/>
            <person name="Roberts A."/>
            <person name="Saif S."/>
            <person name="Shea T."/>
            <person name="Sisk P."/>
            <person name="Sykes S."/>
            <person name="Wortman J."/>
            <person name="Nusbaum C."/>
            <person name="Birren B."/>
        </authorList>
    </citation>
    <scope>NUCLEOTIDE SEQUENCE [LARGE SCALE GENOMIC DNA]</scope>
    <source>
        <strain evidence="2 3">1.2</strain>
    </source>
</reference>
<protein>
    <submittedName>
        <fullName evidence="2">Uncharacterized protein</fullName>
    </submittedName>
</protein>
<sequence>MMKKDTDALRWGHLQMTKQGVGVLILLELAYCISLMKKKRHYMKFEPVCMTMLQ</sequence>
<keyword evidence="1" id="KW-0812">Transmembrane</keyword>
<keyword evidence="1" id="KW-1133">Transmembrane helix</keyword>
<evidence type="ECO:0000313" key="2">
    <source>
        <dbReference type="EMBL" id="EOQ38771.1"/>
    </source>
</evidence>
<feature type="transmembrane region" description="Helical" evidence="1">
    <location>
        <begin position="20"/>
        <end position="36"/>
    </location>
</feature>
<comment type="caution">
    <text evidence="2">The sequence shown here is derived from an EMBL/GenBank/DDBJ whole genome shotgun (WGS) entry which is preliminary data.</text>
</comment>
<proteinExistence type="predicted"/>
<gene>
    <name evidence="2" type="ORF">HMPREF1526_01812</name>
</gene>
<dbReference type="AlphaFoldDB" id="R8W2K3"/>
<dbReference type="HOGENOM" id="CLU_3041372_0_0_9"/>
<dbReference type="Proteomes" id="UP000013981">
    <property type="component" value="Unassembled WGS sequence"/>
</dbReference>
<evidence type="ECO:0000256" key="1">
    <source>
        <dbReference type="SAM" id="Phobius"/>
    </source>
</evidence>